<dbReference type="PANTHER" id="PTHR15615">
    <property type="match status" value="1"/>
</dbReference>
<comment type="caution">
    <text evidence="2">The sequence shown here is derived from an EMBL/GenBank/DDBJ whole genome shotgun (WGS) entry which is preliminary data.</text>
</comment>
<evidence type="ECO:0000256" key="1">
    <source>
        <dbReference type="SAM" id="Phobius"/>
    </source>
</evidence>
<dbReference type="VEuPathDB" id="MicrosporidiaDB:DI09_65p10"/>
<dbReference type="InterPro" id="IPR013922">
    <property type="entry name" value="Cyclin_PHO80-like"/>
</dbReference>
<dbReference type="GeneID" id="25260550"/>
<proteinExistence type="predicted"/>
<accession>A0A098VNC3</accession>
<dbReference type="PANTHER" id="PTHR15615:SF108">
    <property type="entry name" value="PROTEIN CNPPD1"/>
    <property type="match status" value="1"/>
</dbReference>
<dbReference type="AlphaFoldDB" id="A0A098VNC3"/>
<name>A0A098VNC3_9MICR</name>
<dbReference type="RefSeq" id="XP_013236992.1">
    <property type="nucleotide sequence ID" value="XM_013381538.1"/>
</dbReference>
<keyword evidence="1" id="KW-0812">Transmembrane</keyword>
<evidence type="ECO:0000313" key="3">
    <source>
        <dbReference type="Proteomes" id="UP000029725"/>
    </source>
</evidence>
<dbReference type="HOGENOM" id="CLU_1166081_0_0_1"/>
<organism evidence="2 3">
    <name type="scientific">Mitosporidium daphniae</name>
    <dbReference type="NCBI Taxonomy" id="1485682"/>
    <lineage>
        <taxon>Eukaryota</taxon>
        <taxon>Fungi</taxon>
        <taxon>Fungi incertae sedis</taxon>
        <taxon>Microsporidia</taxon>
        <taxon>Mitosporidium</taxon>
    </lineage>
</organism>
<dbReference type="GO" id="GO:0000307">
    <property type="term" value="C:cyclin-dependent protein kinase holoenzyme complex"/>
    <property type="evidence" value="ECO:0007669"/>
    <property type="project" value="TreeGrafter"/>
</dbReference>
<dbReference type="EMBL" id="JMKJ01000574">
    <property type="protein sequence ID" value="KGG50553.1"/>
    <property type="molecule type" value="Genomic_DNA"/>
</dbReference>
<protein>
    <submittedName>
        <fullName evidence="2">Uncharacterized protein</fullName>
    </submittedName>
</protein>
<dbReference type="Proteomes" id="UP000029725">
    <property type="component" value="Unassembled WGS sequence"/>
</dbReference>
<dbReference type="GO" id="GO:0016538">
    <property type="term" value="F:cyclin-dependent protein serine/threonine kinase regulator activity"/>
    <property type="evidence" value="ECO:0007669"/>
    <property type="project" value="TreeGrafter"/>
</dbReference>
<feature type="transmembrane region" description="Helical" evidence="1">
    <location>
        <begin position="100"/>
        <end position="120"/>
    </location>
</feature>
<dbReference type="CDD" id="cd20557">
    <property type="entry name" value="CYCLIN_ScPCL1-like"/>
    <property type="match status" value="1"/>
</dbReference>
<dbReference type="OrthoDB" id="10250320at2759"/>
<keyword evidence="1" id="KW-0472">Membrane</keyword>
<reference evidence="2 3" key="1">
    <citation type="submission" date="2014-04" db="EMBL/GenBank/DDBJ databases">
        <title>A new species of microsporidia sheds light on the evolution of extreme parasitism.</title>
        <authorList>
            <person name="Haag K.L."/>
            <person name="James T.Y."/>
            <person name="Larsson R."/>
            <person name="Schaer T.M."/>
            <person name="Refardt D."/>
            <person name="Pombert J.-F."/>
            <person name="Ebert D."/>
        </authorList>
    </citation>
    <scope>NUCLEOTIDE SEQUENCE [LARGE SCALE GENOMIC DNA]</scope>
    <source>
        <strain evidence="2 3">UGP3</strain>
        <tissue evidence="2">Spores</tissue>
    </source>
</reference>
<gene>
    <name evidence="2" type="ORF">DI09_65p10</name>
</gene>
<dbReference type="GO" id="GO:0005634">
    <property type="term" value="C:nucleus"/>
    <property type="evidence" value="ECO:0007669"/>
    <property type="project" value="TreeGrafter"/>
</dbReference>
<dbReference type="GO" id="GO:0019901">
    <property type="term" value="F:protein kinase binding"/>
    <property type="evidence" value="ECO:0007669"/>
    <property type="project" value="InterPro"/>
</dbReference>
<evidence type="ECO:0000313" key="2">
    <source>
        <dbReference type="EMBL" id="KGG50553.1"/>
    </source>
</evidence>
<sequence length="238" mass="27584">MRPCVLDRRLFVHPDIYSCEERYRSLHLTSSAFEAWKNHLQANGFLYRDAYSFRLSIFHLGVLPSVEIVSCASMLFLLQIPCGFYLHKESYSHFVNFASVLIRRSCIGLSAIIYALYLAAKFGHSSTYKQCSFDLYSLLLVSLMVSCKFLNDAIFSNAFWASYSSLFSVVQINEFEREFLGHIQYDFWSLNLSVWHETLLMFFDAVKYLFTNQSHQLYYKTCLAGMAPQVATKPATIY</sequence>
<feature type="transmembrane region" description="Helical" evidence="1">
    <location>
        <begin position="57"/>
        <end position="80"/>
    </location>
</feature>
<keyword evidence="1" id="KW-1133">Transmembrane helix</keyword>
<keyword evidence="3" id="KW-1185">Reference proteome</keyword>
<dbReference type="Gene3D" id="1.10.472.10">
    <property type="entry name" value="Cyclin-like"/>
    <property type="match status" value="1"/>
</dbReference>